<sequence length="315" mass="35721">MSLVPGSESKPKFYSILQPGTLSRNNDGTYEMEFLEDTRTLTGKHNEAGRGMELSELTSYENRLLSFDDRTGSIYELISNEDGKKTIVVPRLVVTEGDGDTDKGMKFEWATVKDGNLFVGSLGKEFTNLDGSIANLNNNWVAVVNPHGEVFRKDWTEKYNAVRSALGAERPGYLIHEAIEWSRHMRKWVFLPRRVSSEAYNDVSDERKGSNKIVIVDENFVSFEVVEVNFASKNPLHGFSSFKFIPGTKDRQIFALRSVEENCAGDDLNECKQWSYGAVFDLLTGKVLMEETRFPIDFKFEGVEFINIHIPSPMK</sequence>
<evidence type="ECO:0000256" key="2">
    <source>
        <dbReference type="ARBA" id="ARBA00022723"/>
    </source>
</evidence>
<proteinExistence type="inferred from homology"/>
<protein>
    <recommendedName>
        <fullName evidence="9">Apyrase</fullName>
    </recommendedName>
</protein>
<evidence type="ECO:0000256" key="6">
    <source>
        <dbReference type="PIRSR" id="PIRSR609283-1"/>
    </source>
</evidence>
<keyword evidence="2 6" id="KW-0479">Metal-binding</keyword>
<dbReference type="Pfam" id="PF06079">
    <property type="entry name" value="Apyrase"/>
    <property type="match status" value="1"/>
</dbReference>
<evidence type="ECO:0000256" key="5">
    <source>
        <dbReference type="ARBA" id="ARBA00025738"/>
    </source>
</evidence>
<dbReference type="InterPro" id="IPR009283">
    <property type="entry name" value="Apyrase"/>
</dbReference>
<keyword evidence="4 6" id="KW-0106">Calcium</keyword>
<name>A0A6U5LCX9_9STRA</name>
<evidence type="ECO:0008006" key="9">
    <source>
        <dbReference type="Google" id="ProtNLM"/>
    </source>
</evidence>
<evidence type="ECO:0000256" key="3">
    <source>
        <dbReference type="ARBA" id="ARBA00022801"/>
    </source>
</evidence>
<dbReference type="InterPro" id="IPR036258">
    <property type="entry name" value="Apyrase_sf"/>
</dbReference>
<feature type="binding site" evidence="6">
    <location>
        <position position="240"/>
    </location>
    <ligand>
        <name>Ca(2+)</name>
        <dbReference type="ChEBI" id="CHEBI:29108"/>
    </ligand>
</feature>
<dbReference type="GO" id="GO:0030166">
    <property type="term" value="P:proteoglycan biosynthetic process"/>
    <property type="evidence" value="ECO:0007669"/>
    <property type="project" value="TreeGrafter"/>
</dbReference>
<keyword evidence="3" id="KW-0378">Hydrolase</keyword>
<feature type="binding site" evidence="6">
    <location>
        <position position="177"/>
    </location>
    <ligand>
        <name>Ca(2+)</name>
        <dbReference type="ChEBI" id="CHEBI:29108"/>
    </ligand>
</feature>
<evidence type="ECO:0000313" key="7">
    <source>
        <dbReference type="EMBL" id="CAD8900292.1"/>
    </source>
</evidence>
<comment type="similarity">
    <text evidence="5">Belongs to the apyrase family.</text>
</comment>
<feature type="binding site" evidence="6">
    <location>
        <position position="56"/>
    </location>
    <ligand>
        <name>Ca(2+)</name>
        <dbReference type="ChEBI" id="CHEBI:29108"/>
    </ligand>
</feature>
<feature type="binding site" evidence="6">
    <location>
        <position position="55"/>
    </location>
    <ligand>
        <name>Ca(2+)</name>
        <dbReference type="ChEBI" id="CHEBI:29108"/>
    </ligand>
</feature>
<feature type="binding site" evidence="6">
    <location>
        <position position="301"/>
    </location>
    <ligand>
        <name>Ca(2+)</name>
        <dbReference type="ChEBI" id="CHEBI:29108"/>
    </ligand>
</feature>
<dbReference type="PANTHER" id="PTHR13023:SF3">
    <property type="entry name" value="SOLUBLE CALCIUM-ACTIVATED NUCLEOTIDASE 1"/>
    <property type="match status" value="1"/>
</dbReference>
<dbReference type="SUPFAM" id="SSF101887">
    <property type="entry name" value="Apyrase"/>
    <property type="match status" value="1"/>
</dbReference>
<dbReference type="GO" id="GO:0045134">
    <property type="term" value="F:UDP phosphatase activity"/>
    <property type="evidence" value="ECO:0007669"/>
    <property type="project" value="TreeGrafter"/>
</dbReference>
<dbReference type="PANTHER" id="PTHR13023">
    <property type="entry name" value="APYRASE"/>
    <property type="match status" value="1"/>
</dbReference>
<dbReference type="EMBL" id="HBFR01037738">
    <property type="protein sequence ID" value="CAD8900292.1"/>
    <property type="molecule type" value="Transcribed_RNA"/>
</dbReference>
<dbReference type="Gene3D" id="2.120.10.100">
    <property type="entry name" value="Apyrase"/>
    <property type="match status" value="1"/>
</dbReference>
<dbReference type="GO" id="GO:0005509">
    <property type="term" value="F:calcium ion binding"/>
    <property type="evidence" value="ECO:0007669"/>
    <property type="project" value="InterPro"/>
</dbReference>
<evidence type="ECO:0000256" key="1">
    <source>
        <dbReference type="ARBA" id="ARBA00001913"/>
    </source>
</evidence>
<feature type="binding site" evidence="6">
    <location>
        <position position="108"/>
    </location>
    <ligand>
        <name>Ca(2+)</name>
        <dbReference type="ChEBI" id="CHEBI:29108"/>
    </ligand>
</feature>
<accession>A0A6U5LCX9</accession>
<gene>
    <name evidence="7" type="ORF">CHYS00102_LOCUS27509</name>
    <name evidence="8" type="ORF">CHYS00102_LOCUS27510</name>
</gene>
<evidence type="ECO:0000256" key="4">
    <source>
        <dbReference type="ARBA" id="ARBA00022837"/>
    </source>
</evidence>
<organism evidence="8">
    <name type="scientific">Corethron hystrix</name>
    <dbReference type="NCBI Taxonomy" id="216773"/>
    <lineage>
        <taxon>Eukaryota</taxon>
        <taxon>Sar</taxon>
        <taxon>Stramenopiles</taxon>
        <taxon>Ochrophyta</taxon>
        <taxon>Bacillariophyta</taxon>
        <taxon>Coscinodiscophyceae</taxon>
        <taxon>Corethrophycidae</taxon>
        <taxon>Corethrales</taxon>
        <taxon>Corethraceae</taxon>
        <taxon>Corethron</taxon>
    </lineage>
</organism>
<reference evidence="8" key="1">
    <citation type="submission" date="2021-01" db="EMBL/GenBank/DDBJ databases">
        <authorList>
            <person name="Corre E."/>
            <person name="Pelletier E."/>
            <person name="Niang G."/>
            <person name="Scheremetjew M."/>
            <person name="Finn R."/>
            <person name="Kale V."/>
            <person name="Holt S."/>
            <person name="Cochrane G."/>
            <person name="Meng A."/>
            <person name="Brown T."/>
            <person name="Cohen L."/>
        </authorList>
    </citation>
    <scope>NUCLEOTIDE SEQUENCE</scope>
    <source>
        <strain evidence="8">308</strain>
    </source>
</reference>
<dbReference type="GO" id="GO:0004382">
    <property type="term" value="F:GDP phosphatase activity"/>
    <property type="evidence" value="ECO:0007669"/>
    <property type="project" value="TreeGrafter"/>
</dbReference>
<dbReference type="EMBL" id="HBFR01037739">
    <property type="protein sequence ID" value="CAD8900293.1"/>
    <property type="molecule type" value="Transcribed_RNA"/>
</dbReference>
<dbReference type="AlphaFoldDB" id="A0A6U5LCX9"/>
<comment type="cofactor">
    <cofactor evidence="1 6">
        <name>Ca(2+)</name>
        <dbReference type="ChEBI" id="CHEBI:29108"/>
    </cofactor>
</comment>
<evidence type="ECO:0000313" key="8">
    <source>
        <dbReference type="EMBL" id="CAD8900293.1"/>
    </source>
</evidence>